<evidence type="ECO:0000313" key="3">
    <source>
        <dbReference type="Proteomes" id="UP001597158"/>
    </source>
</evidence>
<comment type="caution">
    <text evidence="2">The sequence shown here is derived from an EMBL/GenBank/DDBJ whole genome shotgun (WGS) entry which is preliminary data.</text>
</comment>
<protein>
    <submittedName>
        <fullName evidence="2">Uncharacterized protein</fullName>
    </submittedName>
</protein>
<dbReference type="EMBL" id="JBHTMC010000026">
    <property type="protein sequence ID" value="MFD1264564.1"/>
    <property type="molecule type" value="Genomic_DNA"/>
</dbReference>
<dbReference type="RefSeq" id="WP_277832377.1">
    <property type="nucleotide sequence ID" value="NZ_JARQZE010000004.1"/>
</dbReference>
<accession>A0ABW3WG64</accession>
<feature type="region of interest" description="Disordered" evidence="1">
    <location>
        <begin position="105"/>
        <end position="126"/>
    </location>
</feature>
<gene>
    <name evidence="2" type="ORF">ACFQ4M_13340</name>
</gene>
<keyword evidence="3" id="KW-1185">Reference proteome</keyword>
<evidence type="ECO:0000256" key="1">
    <source>
        <dbReference type="SAM" id="MobiDB-lite"/>
    </source>
</evidence>
<evidence type="ECO:0000313" key="2">
    <source>
        <dbReference type="EMBL" id="MFD1264564.1"/>
    </source>
</evidence>
<reference evidence="3" key="1">
    <citation type="journal article" date="2019" name="Int. J. Syst. Evol. Microbiol.">
        <title>The Global Catalogue of Microorganisms (GCM) 10K type strain sequencing project: providing services to taxonomists for standard genome sequencing and annotation.</title>
        <authorList>
            <consortium name="The Broad Institute Genomics Platform"/>
            <consortium name="The Broad Institute Genome Sequencing Center for Infectious Disease"/>
            <person name="Wu L."/>
            <person name="Ma J."/>
        </authorList>
    </citation>
    <scope>NUCLEOTIDE SEQUENCE [LARGE SCALE GENOMIC DNA]</scope>
    <source>
        <strain evidence="3">CCUG 48884</strain>
    </source>
</reference>
<organism evidence="2 3">
    <name type="scientific">Thauera mechernichensis</name>
    <dbReference type="NCBI Taxonomy" id="82788"/>
    <lineage>
        <taxon>Bacteria</taxon>
        <taxon>Pseudomonadati</taxon>
        <taxon>Pseudomonadota</taxon>
        <taxon>Betaproteobacteria</taxon>
        <taxon>Rhodocyclales</taxon>
        <taxon>Zoogloeaceae</taxon>
        <taxon>Thauera</taxon>
    </lineage>
</organism>
<proteinExistence type="predicted"/>
<name>A0ABW3WG64_9RHOO</name>
<sequence length="126" mass="14545">MSKQHRAFMTDMLANIPSVEHIARQHTSDQQRKAAEKERQLRARLTPLDDRLRRVLDNIPDSIKAEGIRLPPLVHQLAGRIRQHPSAGDVGKALRRLGWRRKRDWSNGDEGYPAVWYPPNNNEKGL</sequence>
<dbReference type="Proteomes" id="UP001597158">
    <property type="component" value="Unassembled WGS sequence"/>
</dbReference>